<feature type="region of interest" description="Disordered" evidence="3">
    <location>
        <begin position="250"/>
        <end position="272"/>
    </location>
</feature>
<dbReference type="SUPFAM" id="SSF49854">
    <property type="entry name" value="Spermadhesin, CUB domain"/>
    <property type="match status" value="1"/>
</dbReference>
<comment type="caution">
    <text evidence="2">Lacks conserved residue(s) required for the propagation of feature annotation.</text>
</comment>
<proteinExistence type="predicted"/>
<dbReference type="EMBL" id="AZBU02000003">
    <property type="protein sequence ID" value="TKR86396.1"/>
    <property type="molecule type" value="Genomic_DNA"/>
</dbReference>
<feature type="compositionally biased region" description="Basic residues" evidence="3">
    <location>
        <begin position="25"/>
        <end position="35"/>
    </location>
</feature>
<reference evidence="6 7" key="2">
    <citation type="journal article" date="2019" name="G3 (Bethesda)">
        <title>Hybrid Assembly of the Genome of the Entomopathogenic Nematode Steinernema carpocapsae Identifies the X-Chromosome.</title>
        <authorList>
            <person name="Serra L."/>
            <person name="Macchietto M."/>
            <person name="Macias-Munoz A."/>
            <person name="McGill C.J."/>
            <person name="Rodriguez I.M."/>
            <person name="Rodriguez B."/>
            <person name="Murad R."/>
            <person name="Mortazavi A."/>
        </authorList>
    </citation>
    <scope>NUCLEOTIDE SEQUENCE [LARGE SCALE GENOMIC DNA]</scope>
    <source>
        <strain evidence="6 7">ALL</strain>
    </source>
</reference>
<name>A0A4U5NSU9_STECR</name>
<dbReference type="AlphaFoldDB" id="A0A4U5NSU9"/>
<accession>A0A4U5NSU9</accession>
<keyword evidence="4" id="KW-1133">Transmembrane helix</keyword>
<feature type="transmembrane region" description="Helical" evidence="4">
    <location>
        <begin position="222"/>
        <end position="242"/>
    </location>
</feature>
<dbReference type="PROSITE" id="PS01180">
    <property type="entry name" value="CUB"/>
    <property type="match status" value="1"/>
</dbReference>
<feature type="region of interest" description="Disordered" evidence="3">
    <location>
        <begin position="1"/>
        <end position="39"/>
    </location>
</feature>
<dbReference type="Proteomes" id="UP000298663">
    <property type="component" value="Unassembled WGS sequence"/>
</dbReference>
<comment type="caution">
    <text evidence="6">The sequence shown here is derived from an EMBL/GenBank/DDBJ whole genome shotgun (WGS) entry which is preliminary data.</text>
</comment>
<keyword evidence="7" id="KW-1185">Reference proteome</keyword>
<evidence type="ECO:0000313" key="7">
    <source>
        <dbReference type="Proteomes" id="UP000298663"/>
    </source>
</evidence>
<evidence type="ECO:0000256" key="4">
    <source>
        <dbReference type="SAM" id="Phobius"/>
    </source>
</evidence>
<dbReference type="Gene3D" id="2.60.120.290">
    <property type="entry name" value="Spermadhesin, CUB domain"/>
    <property type="match status" value="1"/>
</dbReference>
<dbReference type="InterPro" id="IPR035914">
    <property type="entry name" value="Sperma_CUB_dom_sf"/>
</dbReference>
<dbReference type="OrthoDB" id="10063988at2759"/>
<evidence type="ECO:0000259" key="5">
    <source>
        <dbReference type="PROSITE" id="PS01180"/>
    </source>
</evidence>
<gene>
    <name evidence="6" type="ORF">L596_010997</name>
</gene>
<dbReference type="InterPro" id="IPR000859">
    <property type="entry name" value="CUB_dom"/>
</dbReference>
<keyword evidence="4" id="KW-0472">Membrane</keyword>
<protein>
    <recommendedName>
        <fullName evidence="5">CUB domain-containing protein</fullName>
    </recommendedName>
</protein>
<reference evidence="6 7" key="1">
    <citation type="journal article" date="2015" name="Genome Biol.">
        <title>Comparative genomics of Steinernema reveals deeply conserved gene regulatory networks.</title>
        <authorList>
            <person name="Dillman A.R."/>
            <person name="Macchietto M."/>
            <person name="Porter C.F."/>
            <person name="Rogers A."/>
            <person name="Williams B."/>
            <person name="Antoshechkin I."/>
            <person name="Lee M.M."/>
            <person name="Goodwin Z."/>
            <person name="Lu X."/>
            <person name="Lewis E.E."/>
            <person name="Goodrich-Blair H."/>
            <person name="Stock S.P."/>
            <person name="Adams B.J."/>
            <person name="Sternberg P.W."/>
            <person name="Mortazavi A."/>
        </authorList>
    </citation>
    <scope>NUCLEOTIDE SEQUENCE [LARGE SCALE GENOMIC DNA]</scope>
    <source>
        <strain evidence="6 7">ALL</strain>
    </source>
</reference>
<keyword evidence="4" id="KW-0812">Transmembrane</keyword>
<organism evidence="6 7">
    <name type="scientific">Steinernema carpocapsae</name>
    <name type="common">Entomopathogenic nematode</name>
    <dbReference type="NCBI Taxonomy" id="34508"/>
    <lineage>
        <taxon>Eukaryota</taxon>
        <taxon>Metazoa</taxon>
        <taxon>Ecdysozoa</taxon>
        <taxon>Nematoda</taxon>
        <taxon>Chromadorea</taxon>
        <taxon>Rhabditida</taxon>
        <taxon>Tylenchina</taxon>
        <taxon>Panagrolaimomorpha</taxon>
        <taxon>Strongyloidoidea</taxon>
        <taxon>Steinernematidae</taxon>
        <taxon>Steinernema</taxon>
    </lineage>
</organism>
<feature type="domain" description="CUB" evidence="5">
    <location>
        <begin position="83"/>
        <end position="212"/>
    </location>
</feature>
<evidence type="ECO:0000256" key="2">
    <source>
        <dbReference type="PROSITE-ProRule" id="PRU00059"/>
    </source>
</evidence>
<keyword evidence="1" id="KW-1015">Disulfide bond</keyword>
<evidence type="ECO:0000256" key="3">
    <source>
        <dbReference type="SAM" id="MobiDB-lite"/>
    </source>
</evidence>
<evidence type="ECO:0000256" key="1">
    <source>
        <dbReference type="ARBA" id="ARBA00023157"/>
    </source>
</evidence>
<evidence type="ECO:0000313" key="6">
    <source>
        <dbReference type="EMBL" id="TKR86396.1"/>
    </source>
</evidence>
<sequence>MKRTFGDHMTVGKRSSAFSLQNRLSTKRNRRRAWRHSNEQRCKHSHRHVGSQQFSDFSWCFPRLGPHSKQRRRSEMRVYEQDCALDETERLQGNNESDYPRPYCPKLECIWRLVAPDNTSSIHFFTDNLDLRPNEDFIYFYEGDFSTELRTSMSHTGPATLPITPKPFFSCSEGSICQFKSRGQKATVRFVSGDGFPQNYGFQGTAALYDRTARPQSSLSSVIFLVAAGFLVLLVAILIAYFTCCRGSRYDKTSRPSETTKEEALAEEKLLQ</sequence>